<dbReference type="GO" id="GO:0010181">
    <property type="term" value="F:FMN binding"/>
    <property type="evidence" value="ECO:0007669"/>
    <property type="project" value="UniProtKB-UniRule"/>
</dbReference>
<keyword evidence="4 16" id="KW-0597">Phosphoprotein</keyword>
<organism evidence="19 20">
    <name type="scientific">Oceanospirillum linum</name>
    <dbReference type="NCBI Taxonomy" id="966"/>
    <lineage>
        <taxon>Bacteria</taxon>
        <taxon>Pseudomonadati</taxon>
        <taxon>Pseudomonadota</taxon>
        <taxon>Gammaproteobacteria</taxon>
        <taxon>Oceanospirillales</taxon>
        <taxon>Oceanospirillaceae</taxon>
        <taxon>Oceanospirillum</taxon>
    </lineage>
</organism>
<dbReference type="Proteomes" id="UP000190064">
    <property type="component" value="Unassembled WGS sequence"/>
</dbReference>
<comment type="caution">
    <text evidence="16">Lacks conserved residue(s) required for the propagation of feature annotation.</text>
</comment>
<dbReference type="EC" id="7.2.1.1" evidence="16 17"/>
<evidence type="ECO:0000256" key="10">
    <source>
        <dbReference type="ARBA" id="ARBA00023027"/>
    </source>
</evidence>
<evidence type="ECO:0000313" key="19">
    <source>
        <dbReference type="EMBL" id="OOV88279.1"/>
    </source>
</evidence>
<evidence type="ECO:0000256" key="13">
    <source>
        <dbReference type="ARBA" id="ARBA00023075"/>
    </source>
</evidence>
<dbReference type="PIRSF" id="PIRSF009437">
    <property type="entry name" value="NQR-1_subunit_C"/>
    <property type="match status" value="1"/>
</dbReference>
<reference evidence="19" key="1">
    <citation type="submission" date="2017-02" db="EMBL/GenBank/DDBJ databases">
        <title>Draft Genome Sequence of the Salt Water Bacterium Oceanospirillum linum ATCC 11336.</title>
        <authorList>
            <person name="Trachtenberg A.M."/>
            <person name="Carney J.G."/>
            <person name="Linnane J.D."/>
            <person name="Rheaume B.A."/>
            <person name="Pitts N.L."/>
            <person name="Mykles D.L."/>
            <person name="Maclea K.S."/>
        </authorList>
    </citation>
    <scope>NUCLEOTIDE SEQUENCE [LARGE SCALE GENOMIC DNA]</scope>
    <source>
        <strain evidence="19">ATCC 11336</strain>
    </source>
</reference>
<dbReference type="STRING" id="966.BTA35_0201795"/>
<evidence type="ECO:0000256" key="6">
    <source>
        <dbReference type="ARBA" id="ARBA00022643"/>
    </source>
</evidence>
<evidence type="ECO:0000256" key="16">
    <source>
        <dbReference type="HAMAP-Rule" id="MF_00427"/>
    </source>
</evidence>
<keyword evidence="7 16" id="KW-0812">Transmembrane</keyword>
<comment type="cofactor">
    <cofactor evidence="16 17">
        <name>FMN</name>
        <dbReference type="ChEBI" id="CHEBI:58210"/>
    </cofactor>
</comment>
<keyword evidence="11 16" id="KW-0915">Sodium</keyword>
<keyword evidence="1 16" id="KW-0813">Transport</keyword>
<dbReference type="HAMAP" id="MF_00427">
    <property type="entry name" value="NqrC"/>
    <property type="match status" value="1"/>
</dbReference>
<evidence type="ECO:0000256" key="1">
    <source>
        <dbReference type="ARBA" id="ARBA00022448"/>
    </source>
</evidence>
<dbReference type="AlphaFoldDB" id="A0A1T1HEK4"/>
<dbReference type="Pfam" id="PF04205">
    <property type="entry name" value="FMN_bind"/>
    <property type="match status" value="1"/>
</dbReference>
<evidence type="ECO:0000256" key="4">
    <source>
        <dbReference type="ARBA" id="ARBA00022553"/>
    </source>
</evidence>
<keyword evidence="6 16" id="KW-0288">FMN</keyword>
<keyword evidence="15 16" id="KW-0739">Sodium transport</keyword>
<evidence type="ECO:0000256" key="11">
    <source>
        <dbReference type="ARBA" id="ARBA00023053"/>
    </source>
</evidence>
<gene>
    <name evidence="16" type="primary">nqrC</name>
    <name evidence="19" type="ORF">BTA35_0201795</name>
</gene>
<evidence type="ECO:0000256" key="14">
    <source>
        <dbReference type="ARBA" id="ARBA00023136"/>
    </source>
</evidence>
<keyword evidence="2 16" id="KW-1003">Cell membrane</keyword>
<dbReference type="InterPro" id="IPR010204">
    <property type="entry name" value="NqrC"/>
</dbReference>
<dbReference type="InterPro" id="IPR007329">
    <property type="entry name" value="FMN-bd"/>
</dbReference>
<accession>A0A1T1HEK4</accession>
<proteinExistence type="inferred from homology"/>
<evidence type="ECO:0000256" key="8">
    <source>
        <dbReference type="ARBA" id="ARBA00022967"/>
    </source>
</evidence>
<dbReference type="NCBIfam" id="TIGR01938">
    <property type="entry name" value="nqrC"/>
    <property type="match status" value="1"/>
</dbReference>
<comment type="subunit">
    <text evidence="16 17">Composed of six subunits; NqrA, NqrB, NqrC, NqrD, NqrE and NqrF.</text>
</comment>
<evidence type="ECO:0000256" key="5">
    <source>
        <dbReference type="ARBA" id="ARBA00022630"/>
    </source>
</evidence>
<evidence type="ECO:0000256" key="2">
    <source>
        <dbReference type="ARBA" id="ARBA00022475"/>
    </source>
</evidence>
<dbReference type="GO" id="GO:0006814">
    <property type="term" value="P:sodium ion transport"/>
    <property type="evidence" value="ECO:0007669"/>
    <property type="project" value="UniProtKB-UniRule"/>
</dbReference>
<keyword evidence="9 16" id="KW-1133">Transmembrane helix</keyword>
<protein>
    <recommendedName>
        <fullName evidence="16 17">Na(+)-translocating NADH-quinone reductase subunit C</fullName>
        <shortName evidence="16 17">Na(+)-NQR subunit C</shortName>
        <shortName evidence="16 17">Na(+)-translocating NQR subunit C</shortName>
        <ecNumber evidence="16 17">7.2.1.1</ecNumber>
    </recommendedName>
    <alternativeName>
        <fullName evidence="16 17">NQR complex subunit C</fullName>
    </alternativeName>
    <alternativeName>
        <fullName evidence="16 17">NQR-1 subunit C</fullName>
    </alternativeName>
</protein>
<comment type="similarity">
    <text evidence="16 17">Belongs to the NqrC family.</text>
</comment>
<dbReference type="PANTHER" id="PTHR37838">
    <property type="entry name" value="NA(+)-TRANSLOCATING NADH-QUINONE REDUCTASE SUBUNIT C"/>
    <property type="match status" value="1"/>
</dbReference>
<dbReference type="PANTHER" id="PTHR37838:SF1">
    <property type="entry name" value="NA(+)-TRANSLOCATING NADH-QUINONE REDUCTASE SUBUNIT C"/>
    <property type="match status" value="1"/>
</dbReference>
<keyword evidence="3" id="KW-0997">Cell inner membrane</keyword>
<keyword evidence="20" id="KW-1185">Reference proteome</keyword>
<name>A0A1T1HEK4_OCELI</name>
<keyword evidence="8 16" id="KW-1278">Translocase</keyword>
<dbReference type="SMART" id="SM00900">
    <property type="entry name" value="FMN_bind"/>
    <property type="match status" value="1"/>
</dbReference>
<feature type="modified residue" description="FMN phosphoryl threonine" evidence="16">
    <location>
        <position position="228"/>
    </location>
</feature>
<sequence>MSSSNDSIKKTLTVALLLCIVCSVIVSGAAVIFKAQQQENKDLDRKSNILAAAGLLEPGKSVDELYAQITPRVVNLNTGEYTDEVNAETYDQLKAAKDPAMSKALSNSEDIASIKRREQFATVYLVEKDGQLDRIILPVRGYGLWSTLHGFLALEADANTVVGLGFYQHAETPGLGGEVDNPKWKAIWPGKKVFEGSSMTPVIEVIKGSVDEGTANAEHKVDGLSGATLTSRGVSNLVKYWVGSEGFGPYLSKIRKEGV</sequence>
<evidence type="ECO:0000256" key="15">
    <source>
        <dbReference type="ARBA" id="ARBA00023201"/>
    </source>
</evidence>
<evidence type="ECO:0000256" key="3">
    <source>
        <dbReference type="ARBA" id="ARBA00022519"/>
    </source>
</evidence>
<evidence type="ECO:0000313" key="20">
    <source>
        <dbReference type="Proteomes" id="UP000190064"/>
    </source>
</evidence>
<keyword evidence="12 16" id="KW-0406">Ion transport</keyword>
<evidence type="ECO:0000256" key="12">
    <source>
        <dbReference type="ARBA" id="ARBA00023065"/>
    </source>
</evidence>
<keyword evidence="5 16" id="KW-0285">Flavoprotein</keyword>
<comment type="subcellular location">
    <subcellularLocation>
        <location evidence="16">Cell membrane</location>
        <topology evidence="16">Single-pass membrane protein</topology>
    </subcellularLocation>
</comment>
<dbReference type="RefSeq" id="WP_077242707.1">
    <property type="nucleotide sequence ID" value="NZ_FXTS01000001.1"/>
</dbReference>
<feature type="domain" description="FMN-binding" evidence="18">
    <location>
        <begin position="143"/>
        <end position="245"/>
    </location>
</feature>
<comment type="catalytic activity">
    <reaction evidence="16 17">
        <text>a ubiquinone + n Na(+)(in) + NADH + H(+) = a ubiquinol + n Na(+)(out) + NAD(+)</text>
        <dbReference type="Rhea" id="RHEA:47748"/>
        <dbReference type="Rhea" id="RHEA-COMP:9565"/>
        <dbReference type="Rhea" id="RHEA-COMP:9566"/>
        <dbReference type="ChEBI" id="CHEBI:15378"/>
        <dbReference type="ChEBI" id="CHEBI:16389"/>
        <dbReference type="ChEBI" id="CHEBI:17976"/>
        <dbReference type="ChEBI" id="CHEBI:29101"/>
        <dbReference type="ChEBI" id="CHEBI:57540"/>
        <dbReference type="ChEBI" id="CHEBI:57945"/>
        <dbReference type="EC" id="7.2.1.1"/>
    </reaction>
</comment>
<evidence type="ECO:0000256" key="9">
    <source>
        <dbReference type="ARBA" id="ARBA00022989"/>
    </source>
</evidence>
<comment type="function">
    <text evidence="16">NQR complex catalyzes the reduction of ubiquinone-1 to ubiquinol by two successive reactions, coupled with the transport of Na(+) ions from the cytoplasm to the periplasm. NqrA to NqrE are probably involved in the second step, the conversion of ubisemiquinone to ubiquinol.</text>
</comment>
<dbReference type="GO" id="GO:0016655">
    <property type="term" value="F:oxidoreductase activity, acting on NAD(P)H, quinone or similar compound as acceptor"/>
    <property type="evidence" value="ECO:0007669"/>
    <property type="project" value="UniProtKB-UniRule"/>
</dbReference>
<keyword evidence="13 16" id="KW-0830">Ubiquinone</keyword>
<evidence type="ECO:0000259" key="18">
    <source>
        <dbReference type="SMART" id="SM00900"/>
    </source>
</evidence>
<keyword evidence="10 16" id="KW-0520">NAD</keyword>
<evidence type="ECO:0000256" key="7">
    <source>
        <dbReference type="ARBA" id="ARBA00022692"/>
    </source>
</evidence>
<dbReference type="EMBL" id="MTSD02000001">
    <property type="protein sequence ID" value="OOV88279.1"/>
    <property type="molecule type" value="Genomic_DNA"/>
</dbReference>
<keyword evidence="14 16" id="KW-0472">Membrane</keyword>
<dbReference type="NCBIfam" id="NF003749">
    <property type="entry name" value="PRK05346.1-5"/>
    <property type="match status" value="1"/>
</dbReference>
<comment type="caution">
    <text evidence="19">The sequence shown here is derived from an EMBL/GenBank/DDBJ whole genome shotgun (WGS) entry which is preliminary data.</text>
</comment>
<dbReference type="GO" id="GO:0005886">
    <property type="term" value="C:plasma membrane"/>
    <property type="evidence" value="ECO:0007669"/>
    <property type="project" value="UniProtKB-SubCell"/>
</dbReference>
<evidence type="ECO:0000256" key="17">
    <source>
        <dbReference type="PIRNR" id="PIRNR009437"/>
    </source>
</evidence>